<dbReference type="InterPro" id="IPR041183">
    <property type="entry name" value="Cyclophilin-like"/>
</dbReference>
<name>A0ABW3QQG0_9PSEU</name>
<sequence length="116" mass="12728">MPIRLTIDGHPIDATLNTGATSRDLVTLLPLTLDLEDFHQTERIAYPPRKLDTSDAPEAATPKAGDLAYFAPWGNLALFYRDGPHSPGLVILGHLDHDEDTERLATAERVTVEARS</sequence>
<protein>
    <submittedName>
        <fullName evidence="2">Cyclophilin-like fold protein</fullName>
    </submittedName>
</protein>
<comment type="caution">
    <text evidence="2">The sequence shown here is derived from an EMBL/GenBank/DDBJ whole genome shotgun (WGS) entry which is preliminary data.</text>
</comment>
<dbReference type="InterPro" id="IPR029000">
    <property type="entry name" value="Cyclophilin-like_dom_sf"/>
</dbReference>
<evidence type="ECO:0000313" key="3">
    <source>
        <dbReference type="Proteomes" id="UP001597168"/>
    </source>
</evidence>
<keyword evidence="3" id="KW-1185">Reference proteome</keyword>
<dbReference type="Pfam" id="PF18050">
    <property type="entry name" value="Cyclophil_like2"/>
    <property type="match status" value="1"/>
</dbReference>
<feature type="domain" description="Cyclophilin-like" evidence="1">
    <location>
        <begin position="5"/>
        <end position="112"/>
    </location>
</feature>
<evidence type="ECO:0000313" key="2">
    <source>
        <dbReference type="EMBL" id="MFD1146795.1"/>
    </source>
</evidence>
<organism evidence="2 3">
    <name type="scientific">Saccharothrix hoggarensis</name>
    <dbReference type="NCBI Taxonomy" id="913853"/>
    <lineage>
        <taxon>Bacteria</taxon>
        <taxon>Bacillati</taxon>
        <taxon>Actinomycetota</taxon>
        <taxon>Actinomycetes</taxon>
        <taxon>Pseudonocardiales</taxon>
        <taxon>Pseudonocardiaceae</taxon>
        <taxon>Saccharothrix</taxon>
    </lineage>
</organism>
<dbReference type="RefSeq" id="WP_380721152.1">
    <property type="nucleotide sequence ID" value="NZ_JBHTLK010000020.1"/>
</dbReference>
<dbReference type="EMBL" id="JBHTLK010000020">
    <property type="protein sequence ID" value="MFD1146795.1"/>
    <property type="molecule type" value="Genomic_DNA"/>
</dbReference>
<evidence type="ECO:0000259" key="1">
    <source>
        <dbReference type="Pfam" id="PF18050"/>
    </source>
</evidence>
<accession>A0ABW3QQG0</accession>
<dbReference type="Proteomes" id="UP001597168">
    <property type="component" value="Unassembled WGS sequence"/>
</dbReference>
<reference evidence="3" key="1">
    <citation type="journal article" date="2019" name="Int. J. Syst. Evol. Microbiol.">
        <title>The Global Catalogue of Microorganisms (GCM) 10K type strain sequencing project: providing services to taxonomists for standard genome sequencing and annotation.</title>
        <authorList>
            <consortium name="The Broad Institute Genomics Platform"/>
            <consortium name="The Broad Institute Genome Sequencing Center for Infectious Disease"/>
            <person name="Wu L."/>
            <person name="Ma J."/>
        </authorList>
    </citation>
    <scope>NUCLEOTIDE SEQUENCE [LARGE SCALE GENOMIC DNA]</scope>
    <source>
        <strain evidence="3">CCUG 60214</strain>
    </source>
</reference>
<dbReference type="SUPFAM" id="SSF50891">
    <property type="entry name" value="Cyclophilin-like"/>
    <property type="match status" value="1"/>
</dbReference>
<proteinExistence type="predicted"/>
<gene>
    <name evidence="2" type="ORF">ACFQ3T_06650</name>
</gene>
<dbReference type="Gene3D" id="2.40.100.20">
    <property type="match status" value="1"/>
</dbReference>